<feature type="transmembrane region" description="Helical" evidence="1">
    <location>
        <begin position="861"/>
        <end position="879"/>
    </location>
</feature>
<feature type="transmembrane region" description="Helical" evidence="1">
    <location>
        <begin position="885"/>
        <end position="905"/>
    </location>
</feature>
<feature type="transmembrane region" description="Helical" evidence="1">
    <location>
        <begin position="6"/>
        <end position="31"/>
    </location>
</feature>
<dbReference type="Pfam" id="PF10101">
    <property type="entry name" value="DUF2339"/>
    <property type="match status" value="1"/>
</dbReference>
<proteinExistence type="predicted"/>
<feature type="transmembrane region" description="Helical" evidence="1">
    <location>
        <begin position="203"/>
        <end position="220"/>
    </location>
</feature>
<feature type="transmembrane region" description="Helical" evidence="1">
    <location>
        <begin position="391"/>
        <end position="410"/>
    </location>
</feature>
<feature type="transmembrane region" description="Helical" evidence="1">
    <location>
        <begin position="335"/>
        <end position="354"/>
    </location>
</feature>
<feature type="transmembrane region" description="Helical" evidence="1">
    <location>
        <begin position="805"/>
        <end position="825"/>
    </location>
</feature>
<feature type="transmembrane region" description="Helical" evidence="1">
    <location>
        <begin position="448"/>
        <end position="469"/>
    </location>
</feature>
<evidence type="ECO:0000313" key="2">
    <source>
        <dbReference type="EMBL" id="SFD04986.1"/>
    </source>
</evidence>
<dbReference type="STRING" id="1123010.SAMN02745724_03317"/>
<feature type="transmembrane region" description="Helical" evidence="1">
    <location>
        <begin position="172"/>
        <end position="191"/>
    </location>
</feature>
<feature type="transmembrane region" description="Helical" evidence="1">
    <location>
        <begin position="232"/>
        <end position="255"/>
    </location>
</feature>
<feature type="transmembrane region" description="Helical" evidence="1">
    <location>
        <begin position="626"/>
        <end position="648"/>
    </location>
</feature>
<keyword evidence="1" id="KW-0812">Transmembrane</keyword>
<keyword evidence="1" id="KW-0472">Membrane</keyword>
<feature type="transmembrane region" description="Helical" evidence="1">
    <location>
        <begin position="475"/>
        <end position="494"/>
    </location>
</feature>
<name>A0A1I1P5N4_9GAMM</name>
<feature type="transmembrane region" description="Helical" evidence="1">
    <location>
        <begin position="416"/>
        <end position="436"/>
    </location>
</feature>
<feature type="transmembrane region" description="Helical" evidence="1">
    <location>
        <begin position="533"/>
        <end position="552"/>
    </location>
</feature>
<feature type="transmembrane region" description="Helical" evidence="1">
    <location>
        <begin position="712"/>
        <end position="730"/>
    </location>
</feature>
<feature type="transmembrane region" description="Helical" evidence="1">
    <location>
        <begin position="742"/>
        <end position="760"/>
    </location>
</feature>
<dbReference type="InterPro" id="IPR019286">
    <property type="entry name" value="DUF2339_TM"/>
</dbReference>
<feature type="transmembrane region" description="Helical" evidence="1">
    <location>
        <begin position="972"/>
        <end position="992"/>
    </location>
</feature>
<accession>A0A1I1P5N4</accession>
<feature type="transmembrane region" description="Helical" evidence="1">
    <location>
        <begin position="285"/>
        <end position="304"/>
    </location>
</feature>
<dbReference type="PANTHER" id="PTHR38434:SF1">
    <property type="entry name" value="BLL2549 PROTEIN"/>
    <property type="match status" value="1"/>
</dbReference>
<feature type="transmembrane region" description="Helical" evidence="1">
    <location>
        <begin position="766"/>
        <end position="785"/>
    </location>
</feature>
<gene>
    <name evidence="2" type="ORF">SAMN02745724_03317</name>
</gene>
<feature type="transmembrane region" description="Helical" evidence="1">
    <location>
        <begin position="360"/>
        <end position="379"/>
    </location>
</feature>
<reference evidence="2 3" key="1">
    <citation type="submission" date="2016-10" db="EMBL/GenBank/DDBJ databases">
        <authorList>
            <person name="de Groot N.N."/>
        </authorList>
    </citation>
    <scope>NUCLEOTIDE SEQUENCE [LARGE SCALE GENOMIC DNA]</scope>
    <source>
        <strain evidence="2 3">DSM 6059</strain>
    </source>
</reference>
<feature type="transmembrane region" description="Helical" evidence="1">
    <location>
        <begin position="685"/>
        <end position="706"/>
    </location>
</feature>
<feature type="transmembrane region" description="Helical" evidence="1">
    <location>
        <begin position="310"/>
        <end position="328"/>
    </location>
</feature>
<sequence>MGIIAIFIFIIGIVMEEYFYGFTIAMFFYLFDSNHKLKHRVFLLEKNTHIPKQKAQLDKENSIDNPITNEPTAIPLTESFEGPTISKAFSAEEQYTNEHTQIIKEQNLTPPESTLHSDEKSIVTSNNHHLISRCLSKISETILSTIFGPITALLSSFIDIYQHYKKQGKAPAFFLTIAGIITLVMGFGYLLQYSFNEYLPPSGKVVCAYLICITLMIFAMKLHKKRPDMSEFSASLIGLSLILFYLSSYFLGPFYQLTSDLVTFILLSLITLIGYILAKQYETRIVAFISLLGGAIAPILISGTAEQTPLLYLSFLCLICIGALPLAFSIRWPLLSQMSLVLSIAMVEFILAQADLTPSFFILFLLHIFFYQLLINIYFQWYKFKSSHANCIIQLSTIVAFILLTLEQTTLNNTQYAYLLLLNACITGSLFLISKFKLKKMQVPHTQEINIISIILSGLFIGIALLMMISPNFLGLIWGVEGLLLLFLGLYFGYPSVRKEAFLLLFIAILISIINISTWLFNAIAPLPILFKLTFDSGYLNLLSLVCVSFTIGKILQRFSDVLTPLENLGKTVFYQLSYILFSLFFMLSLASILPEGFWLLIILPLFYLTYISHKKDWGNIEKIALLHWFILLIPIIASALYVGNFHFSMQTTVAKIARIEAFLSLWAIAYYYRKFFKLSPLFNLAQKLDTLFFLLLPIFFLPSVYRNIPEAITLALWVSALISIIIFYKLKRDILWTMAKILVFIAALTSLYACYLVKFNSWQGYGLSALLLGCILLFILLLSIKAFTTSPELSHSLKTVKHKIVSLFIPTCIYWGISLFILIYGMSNDLLYGLFSVLIYCILLLVLPSFRIELKKHFGYISYCIWILSLALILGLWGKINSINLLYMSPVYLPLLLGLFLFSYSNNPLCVLTRRLGVKQRISMLLSHAYLTSFYLSMTYYYTLDLTGPLTSIILVVHGTNLLFHTLKAKYQWLMPVSIGYFSVATAKIMLWDISDFTVLQKVIAFMFIGSILLIAAYQFQKLKTKNE</sequence>
<dbReference type="Proteomes" id="UP000198862">
    <property type="component" value="Unassembled WGS sequence"/>
</dbReference>
<feature type="transmembrane region" description="Helical" evidence="1">
    <location>
        <begin position="501"/>
        <end position="521"/>
    </location>
</feature>
<feature type="transmembrane region" description="Helical" evidence="1">
    <location>
        <begin position="926"/>
        <end position="943"/>
    </location>
</feature>
<feature type="transmembrane region" description="Helical" evidence="1">
    <location>
        <begin position="261"/>
        <end position="278"/>
    </location>
</feature>
<evidence type="ECO:0000256" key="1">
    <source>
        <dbReference type="SAM" id="Phobius"/>
    </source>
</evidence>
<dbReference type="AlphaFoldDB" id="A0A1I1P5N4"/>
<dbReference type="PANTHER" id="PTHR38434">
    <property type="entry name" value="BLL2549 PROTEIN"/>
    <property type="match status" value="1"/>
</dbReference>
<keyword evidence="1" id="KW-1133">Transmembrane helix</keyword>
<evidence type="ECO:0000313" key="3">
    <source>
        <dbReference type="Proteomes" id="UP000198862"/>
    </source>
</evidence>
<dbReference type="RefSeq" id="WP_091986793.1">
    <property type="nucleotide sequence ID" value="NZ_FOLO01000029.1"/>
</dbReference>
<protein>
    <submittedName>
        <fullName evidence="2">Predicted membrane protein</fullName>
    </submittedName>
</protein>
<feature type="transmembrane region" description="Helical" evidence="1">
    <location>
        <begin position="1004"/>
        <end position="1021"/>
    </location>
</feature>
<keyword evidence="3" id="KW-1185">Reference proteome</keyword>
<dbReference type="OrthoDB" id="1492546at2"/>
<feature type="transmembrane region" description="Helical" evidence="1">
    <location>
        <begin position="831"/>
        <end position="849"/>
    </location>
</feature>
<organism evidence="2 3">
    <name type="scientific">Pseudoalteromonas denitrificans DSM 6059</name>
    <dbReference type="NCBI Taxonomy" id="1123010"/>
    <lineage>
        <taxon>Bacteria</taxon>
        <taxon>Pseudomonadati</taxon>
        <taxon>Pseudomonadota</taxon>
        <taxon>Gammaproteobacteria</taxon>
        <taxon>Alteromonadales</taxon>
        <taxon>Pseudoalteromonadaceae</taxon>
        <taxon>Pseudoalteromonas</taxon>
    </lineage>
</organism>
<feature type="transmembrane region" description="Helical" evidence="1">
    <location>
        <begin position="573"/>
        <end position="591"/>
    </location>
</feature>
<dbReference type="EMBL" id="FOLO01000029">
    <property type="protein sequence ID" value="SFD04986.1"/>
    <property type="molecule type" value="Genomic_DNA"/>
</dbReference>